<dbReference type="EMBL" id="LRGB01000642">
    <property type="protein sequence ID" value="KZS17202.1"/>
    <property type="molecule type" value="Genomic_DNA"/>
</dbReference>
<evidence type="ECO:0000313" key="2">
    <source>
        <dbReference type="EMBL" id="KZS17202.1"/>
    </source>
</evidence>
<proteinExistence type="predicted"/>
<comment type="caution">
    <text evidence="2">The sequence shown here is derived from an EMBL/GenBank/DDBJ whole genome shotgun (WGS) entry which is preliminary data.</text>
</comment>
<gene>
    <name evidence="2" type="ORF">APZ42_016785</name>
</gene>
<dbReference type="AlphaFoldDB" id="A0A165A5J3"/>
<keyword evidence="3" id="KW-1185">Reference proteome</keyword>
<sequence length="60" mass="6925">MRQDFSSLLVRLGVFFRSLFSLFSFNTFIRRVSPGRHFIGAITRLDRGQLKCGKCTNKVV</sequence>
<keyword evidence="1" id="KW-1133">Transmembrane helix</keyword>
<name>A0A165A5J3_9CRUS</name>
<protein>
    <submittedName>
        <fullName evidence="2">Uncharacterized protein</fullName>
    </submittedName>
</protein>
<evidence type="ECO:0000256" key="1">
    <source>
        <dbReference type="SAM" id="Phobius"/>
    </source>
</evidence>
<keyword evidence="1" id="KW-0812">Transmembrane</keyword>
<dbReference type="Proteomes" id="UP000076858">
    <property type="component" value="Unassembled WGS sequence"/>
</dbReference>
<feature type="transmembrane region" description="Helical" evidence="1">
    <location>
        <begin position="12"/>
        <end position="29"/>
    </location>
</feature>
<accession>A0A165A5J3</accession>
<evidence type="ECO:0000313" key="3">
    <source>
        <dbReference type="Proteomes" id="UP000076858"/>
    </source>
</evidence>
<reference evidence="2 3" key="1">
    <citation type="submission" date="2016-03" db="EMBL/GenBank/DDBJ databases">
        <title>EvidentialGene: Evidence-directed Construction of Genes on Genomes.</title>
        <authorList>
            <person name="Gilbert D.G."/>
            <person name="Choi J.-H."/>
            <person name="Mockaitis K."/>
            <person name="Colbourne J."/>
            <person name="Pfrender M."/>
        </authorList>
    </citation>
    <scope>NUCLEOTIDE SEQUENCE [LARGE SCALE GENOMIC DNA]</scope>
    <source>
        <strain evidence="2 3">Xinb3</strain>
        <tissue evidence="2">Complete organism</tissue>
    </source>
</reference>
<keyword evidence="1" id="KW-0472">Membrane</keyword>
<organism evidence="2 3">
    <name type="scientific">Daphnia magna</name>
    <dbReference type="NCBI Taxonomy" id="35525"/>
    <lineage>
        <taxon>Eukaryota</taxon>
        <taxon>Metazoa</taxon>
        <taxon>Ecdysozoa</taxon>
        <taxon>Arthropoda</taxon>
        <taxon>Crustacea</taxon>
        <taxon>Branchiopoda</taxon>
        <taxon>Diplostraca</taxon>
        <taxon>Cladocera</taxon>
        <taxon>Anomopoda</taxon>
        <taxon>Daphniidae</taxon>
        <taxon>Daphnia</taxon>
    </lineage>
</organism>